<name>A0A679PB32_GIBZA</name>
<organism evidence="2">
    <name type="scientific">Gibberella zeae</name>
    <name type="common">Wheat head blight fungus</name>
    <name type="synonym">Fusarium graminearum</name>
    <dbReference type="NCBI Taxonomy" id="5518"/>
    <lineage>
        <taxon>Eukaryota</taxon>
        <taxon>Fungi</taxon>
        <taxon>Dikarya</taxon>
        <taxon>Ascomycota</taxon>
        <taxon>Pezizomycotina</taxon>
        <taxon>Sordariomycetes</taxon>
        <taxon>Hypocreomycetidae</taxon>
        <taxon>Hypocreales</taxon>
        <taxon>Nectriaceae</taxon>
        <taxon>Fusarium</taxon>
    </lineage>
</organism>
<sequence>MDLLSLDKGSGFLSRPSGGAVQVTQLLHLGLAAPDYDSLTEHDLPNLPTTHRALLPPRVRLPQVSFKLFSRLSVAGDPTNTISVRLKDPPRCVGAHLTPMHK</sequence>
<accession>A0A679PB32</accession>
<dbReference type="EMBL" id="CAAKMV010000185">
    <property type="protein sequence ID" value="VIO63655.1"/>
    <property type="molecule type" value="Genomic_DNA"/>
</dbReference>
<evidence type="ECO:0000313" key="2">
    <source>
        <dbReference type="EMBL" id="VIO63655.1"/>
    </source>
</evidence>
<reference evidence="2" key="1">
    <citation type="submission" date="2019-04" db="EMBL/GenBank/DDBJ databases">
        <authorList>
            <person name="Melise S."/>
            <person name="Noan J."/>
            <person name="Okalmin O."/>
        </authorList>
    </citation>
    <scope>NUCLEOTIDE SEQUENCE</scope>
    <source>
        <strain evidence="2">FN9</strain>
    </source>
</reference>
<dbReference type="Proteomes" id="UP000746612">
    <property type="component" value="Unassembled WGS sequence"/>
</dbReference>
<dbReference type="OrthoDB" id="10309448at2759"/>
<gene>
    <name evidence="2" type="ORF">FUG_LOCUS541793</name>
    <name evidence="1" type="ORF">MDCFG202_LOCUS475741</name>
</gene>
<dbReference type="OMA" id="KDPPRCV"/>
<dbReference type="EMBL" id="CAJPIJ010000172">
    <property type="protein sequence ID" value="CAG2001977.1"/>
    <property type="molecule type" value="Genomic_DNA"/>
</dbReference>
<proteinExistence type="predicted"/>
<protein>
    <submittedName>
        <fullName evidence="2">Uncharacterized protein</fullName>
    </submittedName>
</protein>
<dbReference type="AlphaFoldDB" id="A0A679PB32"/>
<reference evidence="1" key="2">
    <citation type="submission" date="2021-03" db="EMBL/GenBank/DDBJ databases">
        <authorList>
            <person name="Alouane T."/>
            <person name="Langin T."/>
            <person name="Bonhomme L."/>
        </authorList>
    </citation>
    <scope>NUCLEOTIDE SEQUENCE</scope>
    <source>
        <strain evidence="1">MDC_Fg202</strain>
    </source>
</reference>
<evidence type="ECO:0000313" key="1">
    <source>
        <dbReference type="EMBL" id="CAG2001977.1"/>
    </source>
</evidence>